<proteinExistence type="predicted"/>
<feature type="coiled-coil region" evidence="1">
    <location>
        <begin position="426"/>
        <end position="481"/>
    </location>
</feature>
<comment type="caution">
    <text evidence="4">The sequence shown here is derived from an EMBL/GenBank/DDBJ whole genome shotgun (WGS) entry which is preliminary data.</text>
</comment>
<dbReference type="Proteomes" id="UP000580568">
    <property type="component" value="Unassembled WGS sequence"/>
</dbReference>
<keyword evidence="1" id="KW-0175">Coiled coil</keyword>
<evidence type="ECO:0000259" key="2">
    <source>
        <dbReference type="PROSITE" id="PS51736"/>
    </source>
</evidence>
<dbReference type="CDD" id="cd03768">
    <property type="entry name" value="SR_ResInv"/>
    <property type="match status" value="1"/>
</dbReference>
<organism evidence="4 5">
    <name type="scientific">Clostridium fungisolvens</name>
    <dbReference type="NCBI Taxonomy" id="1604897"/>
    <lineage>
        <taxon>Bacteria</taxon>
        <taxon>Bacillati</taxon>
        <taxon>Bacillota</taxon>
        <taxon>Clostridia</taxon>
        <taxon>Eubacteriales</taxon>
        <taxon>Clostridiaceae</taxon>
        <taxon>Clostridium</taxon>
    </lineage>
</organism>
<protein>
    <recommendedName>
        <fullName evidence="6">Recombinase family protein</fullName>
    </recommendedName>
</protein>
<keyword evidence="5" id="KW-1185">Reference proteome</keyword>
<dbReference type="PROSITE" id="PS51737">
    <property type="entry name" value="RECOMBINASE_DNA_BIND"/>
    <property type="match status" value="1"/>
</dbReference>
<dbReference type="PROSITE" id="PS51736">
    <property type="entry name" value="RECOMBINASES_3"/>
    <property type="match status" value="1"/>
</dbReference>
<dbReference type="Gene3D" id="3.90.1750.20">
    <property type="entry name" value="Putative Large Serine Recombinase, Chain B, Domain 2"/>
    <property type="match status" value="2"/>
</dbReference>
<evidence type="ECO:0000256" key="1">
    <source>
        <dbReference type="SAM" id="Coils"/>
    </source>
</evidence>
<dbReference type="InterPro" id="IPR038109">
    <property type="entry name" value="DNA_bind_recomb_sf"/>
</dbReference>
<dbReference type="GO" id="GO:0003677">
    <property type="term" value="F:DNA binding"/>
    <property type="evidence" value="ECO:0007669"/>
    <property type="project" value="InterPro"/>
</dbReference>
<dbReference type="InterPro" id="IPR011109">
    <property type="entry name" value="DNA_bind_recombinase_dom"/>
</dbReference>
<dbReference type="SMART" id="SM00857">
    <property type="entry name" value="Resolvase"/>
    <property type="match status" value="1"/>
</dbReference>
<dbReference type="InterPro" id="IPR025827">
    <property type="entry name" value="Zn_ribbon_recom_dom"/>
</dbReference>
<dbReference type="InterPro" id="IPR006119">
    <property type="entry name" value="Resolv_N"/>
</dbReference>
<evidence type="ECO:0000259" key="3">
    <source>
        <dbReference type="PROSITE" id="PS51737"/>
    </source>
</evidence>
<evidence type="ECO:0000313" key="5">
    <source>
        <dbReference type="Proteomes" id="UP000580568"/>
    </source>
</evidence>
<feature type="domain" description="Recombinase" evidence="3">
    <location>
        <begin position="159"/>
        <end position="322"/>
    </location>
</feature>
<sequence length="546" mass="62531">MKAAIYSRKSKFTGKGESIENQVQMCKDYASMHLSHKKIDEFLIYEDEGFSGGNTNRPEFRRLLEDARAKKFEVLICYRLDRISRNVADFSTTLETLQKYDIDFVSIREQFDTSSPMGRAMIYIASVFAQLERETIAERVRDNMLELAKTGRWLGGIAPLGYEADQVKYFDESMNERSMVKLKQVPEELKTVKLIFDKYLEFKALNKVETYLLQSNIKTKRGNNFSKNNLRIILSNTVYVKATKEVLDYLESLDITTCGEPDGVHGLLSYNKQKGVSNDNGKIVRVYRDTSDWIAAVSSHKGIIEASDWLQAQQILLQNKDRYITSPKAHNAILTGIIRCAICGSSMRISRGHTDKNGTNIYYYKCTLKYHSKGVRCNNKNVRVDQLDTVVKNSLKELGINKKSLIEKIKSKNKATRSQSDSPSKIYALENQIEEKKKQMNNLVTKLSMDNDIEDILVSKIKSLKTEISSLHTELEKQKNLNSEFDEEEVNLSFLEMLLDRCSLIDTLSNDEVKELVKGLVEKITWNGTTQDFVVDFVGSEEDKKK</sequence>
<name>A0A6V8SL34_9CLOT</name>
<dbReference type="Pfam" id="PF00239">
    <property type="entry name" value="Resolvase"/>
    <property type="match status" value="1"/>
</dbReference>
<dbReference type="AlphaFoldDB" id="A0A6V8SL34"/>
<dbReference type="Pfam" id="PF07508">
    <property type="entry name" value="Recombinase"/>
    <property type="match status" value="1"/>
</dbReference>
<reference evidence="4 5" key="1">
    <citation type="submission" date="2020-07" db="EMBL/GenBank/DDBJ databases">
        <title>A new beta-1,3-glucan-decomposing anaerobic bacterium isolated from anoxic soil subjected to biological soil disinfestation.</title>
        <authorList>
            <person name="Ueki A."/>
            <person name="Tonouchi A."/>
        </authorList>
    </citation>
    <scope>NUCLEOTIDE SEQUENCE [LARGE SCALE GENOMIC DNA]</scope>
    <source>
        <strain evidence="4 5">TW1</strain>
    </source>
</reference>
<dbReference type="SUPFAM" id="SSF53041">
    <property type="entry name" value="Resolvase-like"/>
    <property type="match status" value="1"/>
</dbReference>
<feature type="domain" description="Resolvase/invertase-type recombinase catalytic" evidence="2">
    <location>
        <begin position="2"/>
        <end position="151"/>
    </location>
</feature>
<dbReference type="InterPro" id="IPR036162">
    <property type="entry name" value="Resolvase-like_N_sf"/>
</dbReference>
<dbReference type="Pfam" id="PF13408">
    <property type="entry name" value="Zn_ribbon_recom"/>
    <property type="match status" value="1"/>
</dbReference>
<dbReference type="GO" id="GO:0000150">
    <property type="term" value="F:DNA strand exchange activity"/>
    <property type="evidence" value="ECO:0007669"/>
    <property type="project" value="InterPro"/>
</dbReference>
<evidence type="ECO:0000313" key="4">
    <source>
        <dbReference type="EMBL" id="GFP77476.1"/>
    </source>
</evidence>
<gene>
    <name evidence="4" type="ORF">bsdtw1_03604</name>
</gene>
<dbReference type="PANTHER" id="PTHR30461">
    <property type="entry name" value="DNA-INVERTASE FROM LAMBDOID PROPHAGE"/>
    <property type="match status" value="1"/>
</dbReference>
<dbReference type="InterPro" id="IPR050639">
    <property type="entry name" value="SSR_resolvase"/>
</dbReference>
<evidence type="ECO:0008006" key="6">
    <source>
        <dbReference type="Google" id="ProtNLM"/>
    </source>
</evidence>
<accession>A0A6V8SL34</accession>
<dbReference type="PANTHER" id="PTHR30461:SF23">
    <property type="entry name" value="DNA RECOMBINASE-RELATED"/>
    <property type="match status" value="1"/>
</dbReference>
<dbReference type="EMBL" id="BLZR01000001">
    <property type="protein sequence ID" value="GFP77476.1"/>
    <property type="molecule type" value="Genomic_DNA"/>
</dbReference>
<dbReference type="Gene3D" id="3.40.50.1390">
    <property type="entry name" value="Resolvase, N-terminal catalytic domain"/>
    <property type="match status" value="1"/>
</dbReference>